<feature type="compositionally biased region" description="Polar residues" evidence="1">
    <location>
        <begin position="168"/>
        <end position="178"/>
    </location>
</feature>
<accession>A0ABQ7I0R7</accession>
<proteinExistence type="predicted"/>
<protein>
    <submittedName>
        <fullName evidence="3">Spore wall and anchoring disk complex protein EnP1</fullName>
    </submittedName>
</protein>
<evidence type="ECO:0000256" key="1">
    <source>
        <dbReference type="SAM" id="MobiDB-lite"/>
    </source>
</evidence>
<feature type="region of interest" description="Disordered" evidence="1">
    <location>
        <begin position="150"/>
        <end position="178"/>
    </location>
</feature>
<evidence type="ECO:0000256" key="2">
    <source>
        <dbReference type="SAM" id="SignalP"/>
    </source>
</evidence>
<evidence type="ECO:0000313" key="4">
    <source>
        <dbReference type="Proteomes" id="UP001516464"/>
    </source>
</evidence>
<sequence>MKCFTSSFLLTLLAFTNALNVVILKGRCFLDPRQICSEAGFEGVVANANNLPSLIGLLNKFNVPSAMVAGWNNHRDCYVLRANGALAPYDSLTNDTEYSFCVLPCPCPSAPVVIGSSAKSAWQAPPNIPAQQAPYNGPAQNIHSNGPSPCCMPQSARPQPPYQIPQQTTHRVPQNISRPSPPCYEEESDCYPPKQYTHQKDCMPFSNICHDKRRPCAPFRKNSCPIYVKRCRRGYRGAPSRYYGQNGDRLLATKDEIQTARTFVYNKNCMRNPYKVYLKEERISNGIRCKWVELKPLLRGQANYNHKNTTEHYPGKLRFPRLLLALKQCIEQRFRMPACLYIDKCDRLFTLVGRQMYYINLGRGVDYRSRRALRHMKLFPISKPLLNKMIQFGLNGITFDGSE</sequence>
<reference evidence="3 4" key="1">
    <citation type="submission" date="2019-01" db="EMBL/GenBank/DDBJ databases">
        <title>Genomes sequencing and comparative genomics of infectious freshwater microsporidia, Cucumispora dikerogammari and Thelohania contejeani.</title>
        <authorList>
            <person name="Cormier A."/>
            <person name="Giraud I."/>
            <person name="Wattier R."/>
            <person name="Teixeira M."/>
            <person name="Grandjean F."/>
            <person name="Rigaud T."/>
            <person name="Cordaux R."/>
        </authorList>
    </citation>
    <scope>NUCLEOTIDE SEQUENCE [LARGE SCALE GENOMIC DNA]</scope>
    <source>
        <strain evidence="3">T1</strain>
        <tissue evidence="3">Spores</tissue>
    </source>
</reference>
<name>A0ABQ7I0R7_9MICR</name>
<dbReference type="Proteomes" id="UP001516464">
    <property type="component" value="Unassembled WGS sequence"/>
</dbReference>
<organism evidence="3 4">
    <name type="scientific">Astathelohania contejeani</name>
    <dbReference type="NCBI Taxonomy" id="164912"/>
    <lineage>
        <taxon>Eukaryota</taxon>
        <taxon>Fungi</taxon>
        <taxon>Fungi incertae sedis</taxon>
        <taxon>Microsporidia</taxon>
        <taxon>Astathelohaniidae</taxon>
        <taxon>Astathelohania</taxon>
    </lineage>
</organism>
<comment type="caution">
    <text evidence="3">The sequence shown here is derived from an EMBL/GenBank/DDBJ whole genome shotgun (WGS) entry which is preliminary data.</text>
</comment>
<dbReference type="EMBL" id="SBIQ01000034">
    <property type="protein sequence ID" value="KAF7684014.1"/>
    <property type="molecule type" value="Genomic_DNA"/>
</dbReference>
<gene>
    <name evidence="3" type="primary">EnP1</name>
    <name evidence="3" type="ORF">TCON_0787</name>
</gene>
<keyword evidence="4" id="KW-1185">Reference proteome</keyword>
<evidence type="ECO:0000313" key="3">
    <source>
        <dbReference type="EMBL" id="KAF7684014.1"/>
    </source>
</evidence>
<keyword evidence="2" id="KW-0732">Signal</keyword>
<feature type="chain" id="PRO_5046692688" evidence="2">
    <location>
        <begin position="19"/>
        <end position="403"/>
    </location>
</feature>
<feature type="signal peptide" evidence="2">
    <location>
        <begin position="1"/>
        <end position="18"/>
    </location>
</feature>